<comment type="caution">
    <text evidence="2">The sequence shown here is derived from an EMBL/GenBank/DDBJ whole genome shotgun (WGS) entry which is preliminary data.</text>
</comment>
<keyword evidence="1" id="KW-0732">Signal</keyword>
<feature type="signal peptide" evidence="1">
    <location>
        <begin position="1"/>
        <end position="16"/>
    </location>
</feature>
<dbReference type="EMBL" id="JANEYF010002681">
    <property type="protein sequence ID" value="KAJ8943398.1"/>
    <property type="molecule type" value="Genomic_DNA"/>
</dbReference>
<dbReference type="AlphaFoldDB" id="A0AAV8XX39"/>
<feature type="chain" id="PRO_5043900095" evidence="1">
    <location>
        <begin position="17"/>
        <end position="117"/>
    </location>
</feature>
<evidence type="ECO:0000256" key="1">
    <source>
        <dbReference type="SAM" id="SignalP"/>
    </source>
</evidence>
<organism evidence="2 3">
    <name type="scientific">Rhamnusium bicolor</name>
    <dbReference type="NCBI Taxonomy" id="1586634"/>
    <lineage>
        <taxon>Eukaryota</taxon>
        <taxon>Metazoa</taxon>
        <taxon>Ecdysozoa</taxon>
        <taxon>Arthropoda</taxon>
        <taxon>Hexapoda</taxon>
        <taxon>Insecta</taxon>
        <taxon>Pterygota</taxon>
        <taxon>Neoptera</taxon>
        <taxon>Endopterygota</taxon>
        <taxon>Coleoptera</taxon>
        <taxon>Polyphaga</taxon>
        <taxon>Cucujiformia</taxon>
        <taxon>Chrysomeloidea</taxon>
        <taxon>Cerambycidae</taxon>
        <taxon>Lepturinae</taxon>
        <taxon>Rhagiini</taxon>
        <taxon>Rhamnusium</taxon>
    </lineage>
</organism>
<reference evidence="2" key="1">
    <citation type="journal article" date="2023" name="Insect Mol. Biol.">
        <title>Genome sequencing provides insights into the evolution of gene families encoding plant cell wall-degrading enzymes in longhorned beetles.</title>
        <authorList>
            <person name="Shin N.R."/>
            <person name="Okamura Y."/>
            <person name="Kirsch R."/>
            <person name="Pauchet Y."/>
        </authorList>
    </citation>
    <scope>NUCLEOTIDE SEQUENCE</scope>
    <source>
        <strain evidence="2">RBIC_L_NR</strain>
    </source>
</reference>
<accession>A0AAV8XX39</accession>
<evidence type="ECO:0000313" key="3">
    <source>
        <dbReference type="Proteomes" id="UP001162156"/>
    </source>
</evidence>
<name>A0AAV8XX39_9CUCU</name>
<proteinExistence type="predicted"/>
<keyword evidence="3" id="KW-1185">Reference proteome</keyword>
<gene>
    <name evidence="2" type="ORF">NQ314_009767</name>
</gene>
<protein>
    <submittedName>
        <fullName evidence="2">Uncharacterized protein</fullName>
    </submittedName>
</protein>
<sequence>MKAFFAFLAILAAANAGILAPTAGILQGPSSITTLVGPEGRVISSVAPGGQVISKQISGAIAYSAPLLARSPVVSAYTAPAVVAPAAPILSAYLAPVSSAYSAPVLSAYSAPAVRVA</sequence>
<dbReference type="Proteomes" id="UP001162156">
    <property type="component" value="Unassembled WGS sequence"/>
</dbReference>
<evidence type="ECO:0000313" key="2">
    <source>
        <dbReference type="EMBL" id="KAJ8943398.1"/>
    </source>
</evidence>